<keyword evidence="5" id="KW-0443">Lipid metabolism</keyword>
<keyword evidence="6 7" id="KW-0472">Membrane</keyword>
<dbReference type="EMBL" id="BRYB01002848">
    <property type="protein sequence ID" value="GMI26397.1"/>
    <property type="molecule type" value="Genomic_DNA"/>
</dbReference>
<evidence type="ECO:0000259" key="8">
    <source>
        <dbReference type="Pfam" id="PF04116"/>
    </source>
</evidence>
<reference evidence="9 10" key="1">
    <citation type="journal article" date="2023" name="Commun. Biol.">
        <title>Genome analysis of Parmales, the sister group of diatoms, reveals the evolutionary specialization of diatoms from phago-mixotrophs to photoautotrophs.</title>
        <authorList>
            <person name="Ban H."/>
            <person name="Sato S."/>
            <person name="Yoshikawa S."/>
            <person name="Yamada K."/>
            <person name="Nakamura Y."/>
            <person name="Ichinomiya M."/>
            <person name="Sato N."/>
            <person name="Blanc-Mathieu R."/>
            <person name="Endo H."/>
            <person name="Kuwata A."/>
            <person name="Ogata H."/>
        </authorList>
    </citation>
    <scope>NUCLEOTIDE SEQUENCE [LARGE SCALE GENOMIC DNA]</scope>
</reference>
<dbReference type="PANTHER" id="PTHR21624:SF1">
    <property type="entry name" value="ALKYLGLYCEROL MONOOXYGENASE"/>
    <property type="match status" value="1"/>
</dbReference>
<dbReference type="Pfam" id="PF04116">
    <property type="entry name" value="FA_hydroxylase"/>
    <property type="match status" value="1"/>
</dbReference>
<proteinExistence type="predicted"/>
<feature type="transmembrane region" description="Helical" evidence="7">
    <location>
        <begin position="426"/>
        <end position="449"/>
    </location>
</feature>
<feature type="transmembrane region" description="Helical" evidence="7">
    <location>
        <begin position="117"/>
        <end position="142"/>
    </location>
</feature>
<accession>A0ABQ6MHE2</accession>
<evidence type="ECO:0000256" key="1">
    <source>
        <dbReference type="ARBA" id="ARBA00004127"/>
    </source>
</evidence>
<keyword evidence="4" id="KW-0560">Oxidoreductase</keyword>
<evidence type="ECO:0000256" key="3">
    <source>
        <dbReference type="ARBA" id="ARBA00022989"/>
    </source>
</evidence>
<feature type="transmembrane region" description="Helical" evidence="7">
    <location>
        <begin position="82"/>
        <end position="105"/>
    </location>
</feature>
<dbReference type="InterPro" id="IPR006694">
    <property type="entry name" value="Fatty_acid_hydroxylase"/>
</dbReference>
<evidence type="ECO:0000256" key="4">
    <source>
        <dbReference type="ARBA" id="ARBA00023002"/>
    </source>
</evidence>
<keyword evidence="10" id="KW-1185">Reference proteome</keyword>
<feature type="transmembrane region" description="Helical" evidence="7">
    <location>
        <begin position="495"/>
        <end position="514"/>
    </location>
</feature>
<keyword evidence="2 7" id="KW-0812">Transmembrane</keyword>
<feature type="transmembrane region" description="Helical" evidence="7">
    <location>
        <begin position="12"/>
        <end position="40"/>
    </location>
</feature>
<dbReference type="InterPro" id="IPR051689">
    <property type="entry name" value="Sterol_desaturase/TMEM195"/>
</dbReference>
<evidence type="ECO:0000256" key="2">
    <source>
        <dbReference type="ARBA" id="ARBA00022692"/>
    </source>
</evidence>
<comment type="subcellular location">
    <subcellularLocation>
        <location evidence="1">Endomembrane system</location>
        <topology evidence="1">Multi-pass membrane protein</topology>
    </subcellularLocation>
</comment>
<evidence type="ECO:0000256" key="6">
    <source>
        <dbReference type="ARBA" id="ARBA00023136"/>
    </source>
</evidence>
<name>A0ABQ6MHE2_9STRA</name>
<dbReference type="PANTHER" id="PTHR21624">
    <property type="entry name" value="STEROL DESATURASE-RELATED PROTEIN"/>
    <property type="match status" value="1"/>
</dbReference>
<keyword evidence="3 7" id="KW-1133">Transmembrane helix</keyword>
<sequence length="567" mass="64050">MEPKEPLSLSRYLCLQASYAIFGVLLLYASGLPFLVLAIAQQTDHLPGLDDGRTFYKFMFPLGVPDDISETTSSTNLIGIDYLSIAIPAFVLSVVWEHVIIFGILPPAHRPLHVARVADSMTSVGLGVLQILFAQVLFLQWFEPLYDAVYDNIRITDAFSDEKNPRNWWLCLFFADFLYYWFHRLSHEISWMWTTHVVHHSSEEYNLTTALRQPALDFLAPSFIVSNMLGALIFPFDLFTAHTTFNLLYQFWIHTQLVPPLPLVETIFNTPSLHKIHHARNIRALGKNYGAIFSMWDRMFGTFEPEIREEDLEPLFYGVVPQLKSYNMWYANTHHFYHMLFVQTNWHGIATPFKHWTPKDTQGCPKLGSKMNPLKKFDPQPPSSAWKAYAVTQFMINLLSVGAYLQDAALAGEIQSYAGLEEMDKFWFDSMLAFGISAMVLWAFCNVSSIMTLGVKGTTSTRGSILRGEGLRHGVFAGLPLVAGVVKAGTATGQGLMYFAAAYAALAVIMLWFVRNEPERGGGGGGDEAGKDLVVALMAEERGEERGKEREELEVAKWTWYGASKYR</sequence>
<evidence type="ECO:0000313" key="10">
    <source>
        <dbReference type="Proteomes" id="UP001165060"/>
    </source>
</evidence>
<evidence type="ECO:0000313" key="9">
    <source>
        <dbReference type="EMBL" id="GMI26397.1"/>
    </source>
</evidence>
<protein>
    <recommendedName>
        <fullName evidence="8">Fatty acid hydroxylase domain-containing protein</fullName>
    </recommendedName>
</protein>
<evidence type="ECO:0000256" key="7">
    <source>
        <dbReference type="SAM" id="Phobius"/>
    </source>
</evidence>
<dbReference type="Proteomes" id="UP001165060">
    <property type="component" value="Unassembled WGS sequence"/>
</dbReference>
<gene>
    <name evidence="9" type="ORF">TeGR_g5243</name>
</gene>
<evidence type="ECO:0000256" key="5">
    <source>
        <dbReference type="ARBA" id="ARBA00023098"/>
    </source>
</evidence>
<comment type="caution">
    <text evidence="9">The sequence shown here is derived from an EMBL/GenBank/DDBJ whole genome shotgun (WGS) entry which is preliminary data.</text>
</comment>
<feature type="domain" description="Fatty acid hydroxylase" evidence="8">
    <location>
        <begin position="169"/>
        <end position="302"/>
    </location>
</feature>
<organism evidence="9 10">
    <name type="scientific">Tetraparma gracilis</name>
    <dbReference type="NCBI Taxonomy" id="2962635"/>
    <lineage>
        <taxon>Eukaryota</taxon>
        <taxon>Sar</taxon>
        <taxon>Stramenopiles</taxon>
        <taxon>Ochrophyta</taxon>
        <taxon>Bolidophyceae</taxon>
        <taxon>Parmales</taxon>
        <taxon>Triparmaceae</taxon>
        <taxon>Tetraparma</taxon>
    </lineage>
</organism>